<dbReference type="Proteomes" id="UP000003980">
    <property type="component" value="Unassembled WGS sequence"/>
</dbReference>
<sequence length="307" mass="33538">MDNPVIVGAGITGLLTAYLYGGPVTLVDMGKGRTNSHNSLWTVIPNLCGDLRGECESSMKYYGIMCEKFKVHCSLKAVIRVPPRGGETLDSQEVGKLEPLLRGHDGELVGEGLFIQGDDFLNALMERIDGKFVRARVVGLLREEGVVSGVKTDRGRIWGSHVILTLGHDPLNLLGNFGINVRPLKGHVVEAGKLGMRNILMLEDRLGVEGPESALLNGDSQESSDPSVNNSQVERTVQVFKKYLRVTLEVREVRVGFRAVSPDGRPLLMRPLSNVAIATGFRFGWALAPHLARETLKVLGLPQRVNL</sequence>
<evidence type="ECO:0000313" key="4">
    <source>
        <dbReference type="Proteomes" id="UP000003980"/>
    </source>
</evidence>
<dbReference type="Gene3D" id="3.30.9.10">
    <property type="entry name" value="D-Amino Acid Oxidase, subunit A, domain 2"/>
    <property type="match status" value="1"/>
</dbReference>
<dbReference type="AlphaFoldDB" id="H2C3G7"/>
<dbReference type="RefSeq" id="WP_009071612.1">
    <property type="nucleotide sequence ID" value="NZ_JH597761.1"/>
</dbReference>
<dbReference type="SUPFAM" id="SSF51905">
    <property type="entry name" value="FAD/NAD(P)-binding domain"/>
    <property type="match status" value="1"/>
</dbReference>
<dbReference type="Pfam" id="PF01266">
    <property type="entry name" value="DAO"/>
    <property type="match status" value="1"/>
</dbReference>
<organism evidence="3 4">
    <name type="scientific">Metallosphaera yellowstonensis MK1</name>
    <dbReference type="NCBI Taxonomy" id="671065"/>
    <lineage>
        <taxon>Archaea</taxon>
        <taxon>Thermoproteota</taxon>
        <taxon>Thermoprotei</taxon>
        <taxon>Sulfolobales</taxon>
        <taxon>Sulfolobaceae</taxon>
        <taxon>Metallosphaera</taxon>
    </lineage>
</organism>
<accession>H2C3G7</accession>
<dbReference type="GO" id="GO:0016491">
    <property type="term" value="F:oxidoreductase activity"/>
    <property type="evidence" value="ECO:0007669"/>
    <property type="project" value="UniProtKB-KW"/>
</dbReference>
<reference evidence="3 4" key="1">
    <citation type="submission" date="2012-01" db="EMBL/GenBank/DDBJ databases">
        <title>Improved High-Quality Draft sequence of Metallosphaera yellowstonensis MK1.</title>
        <authorList>
            <consortium name="US DOE Joint Genome Institute"/>
            <person name="Lucas S."/>
            <person name="Han J."/>
            <person name="Cheng J.-F."/>
            <person name="Goodwin L."/>
            <person name="Pitluck S."/>
            <person name="Peters L."/>
            <person name="Teshima H."/>
            <person name="Detter J.C."/>
            <person name="Han C."/>
            <person name="Tapia R."/>
            <person name="Land M."/>
            <person name="Hauser L."/>
            <person name="Kyrpides N."/>
            <person name="Kozubal M."/>
            <person name="Macur R.E."/>
            <person name="Jay Z."/>
            <person name="Inskeep W."/>
            <person name="Woyke T."/>
        </authorList>
    </citation>
    <scope>NUCLEOTIDE SEQUENCE [LARGE SCALE GENOMIC DNA]</scope>
    <source>
        <strain evidence="3 4">MK1</strain>
    </source>
</reference>
<dbReference type="GO" id="GO:0005737">
    <property type="term" value="C:cytoplasm"/>
    <property type="evidence" value="ECO:0007669"/>
    <property type="project" value="TreeGrafter"/>
</dbReference>
<name>H2C3G7_9CREN</name>
<gene>
    <name evidence="3" type="ORF">MetMK1DRAFT_00012910</name>
</gene>
<dbReference type="OrthoDB" id="34620at2157"/>
<keyword evidence="4" id="KW-1185">Reference proteome</keyword>
<protein>
    <submittedName>
        <fullName evidence="3">Glycine/D-amino acid oxidase, deaminating</fullName>
    </submittedName>
</protein>
<dbReference type="PANTHER" id="PTHR13847">
    <property type="entry name" value="SARCOSINE DEHYDROGENASE-RELATED"/>
    <property type="match status" value="1"/>
</dbReference>
<evidence type="ECO:0000256" key="1">
    <source>
        <dbReference type="ARBA" id="ARBA00023002"/>
    </source>
</evidence>
<dbReference type="InterPro" id="IPR006076">
    <property type="entry name" value="FAD-dep_OxRdtase"/>
</dbReference>
<dbReference type="STRING" id="671065.MetMK1DRAFT_00012910"/>
<dbReference type="Gene3D" id="3.50.50.60">
    <property type="entry name" value="FAD/NAD(P)-binding domain"/>
    <property type="match status" value="1"/>
</dbReference>
<dbReference type="InterPro" id="IPR036188">
    <property type="entry name" value="FAD/NAD-bd_sf"/>
</dbReference>
<dbReference type="PANTHER" id="PTHR13847:SF289">
    <property type="entry name" value="GLYCINE OXIDASE"/>
    <property type="match status" value="1"/>
</dbReference>
<evidence type="ECO:0000313" key="3">
    <source>
        <dbReference type="EMBL" id="EHP70788.1"/>
    </source>
</evidence>
<dbReference type="eggNOG" id="arCOG00759">
    <property type="taxonomic scope" value="Archaea"/>
</dbReference>
<evidence type="ECO:0000259" key="2">
    <source>
        <dbReference type="Pfam" id="PF01266"/>
    </source>
</evidence>
<feature type="domain" description="FAD dependent oxidoreductase" evidence="2">
    <location>
        <begin position="5"/>
        <end position="295"/>
    </location>
</feature>
<keyword evidence="1" id="KW-0560">Oxidoreductase</keyword>
<proteinExistence type="predicted"/>
<dbReference type="EMBL" id="JH597761">
    <property type="protein sequence ID" value="EHP70788.1"/>
    <property type="molecule type" value="Genomic_DNA"/>
</dbReference>
<dbReference type="HOGENOM" id="CLU_904936_0_0_2"/>